<evidence type="ECO:0000259" key="1">
    <source>
        <dbReference type="PROSITE" id="PS51459"/>
    </source>
</evidence>
<feature type="domain" description="Fido" evidence="1">
    <location>
        <begin position="87"/>
        <end position="210"/>
    </location>
</feature>
<dbReference type="RefSeq" id="WP_094363029.1">
    <property type="nucleotide sequence ID" value="NZ_NMVQ01000005.1"/>
</dbReference>
<reference evidence="2 3" key="1">
    <citation type="submission" date="2017-07" db="EMBL/GenBank/DDBJ databases">
        <title>Draft whole genome sequences of clinical Proprionibacteriaceae strains.</title>
        <authorList>
            <person name="Bernier A.-M."/>
            <person name="Bernard K."/>
            <person name="Domingo M.-C."/>
        </authorList>
    </citation>
    <scope>NUCLEOTIDE SEQUENCE [LARGE SCALE GENOMIC DNA]</scope>
    <source>
        <strain evidence="2 3">NML 130396</strain>
    </source>
</reference>
<dbReference type="Proteomes" id="UP000216311">
    <property type="component" value="Unassembled WGS sequence"/>
</dbReference>
<comment type="caution">
    <text evidence="2">The sequence shown here is derived from an EMBL/GenBank/DDBJ whole genome shotgun (WGS) entry which is preliminary data.</text>
</comment>
<dbReference type="AlphaFoldDB" id="A0A255H977"/>
<dbReference type="SUPFAM" id="SSF140931">
    <property type="entry name" value="Fic-like"/>
    <property type="match status" value="1"/>
</dbReference>
<sequence length="235" mass="24487">MSDPLADLARLEGVPSAVAAARDAVDAVLRDRGRRAVPAEDSARALLAGSRASAELESAKPEGDVWAPGSVRLSTELVELATSVRRAPGQVLARAHSLLAKGVLPDDRLGRATAAEPLSDLFGLLTRPTKAPAVVQAAIAHAEVARIAPFGGGDGVIARAVEHMVLIDAGVDPRAALVPEVGHLAAGAAYQQGLRRYTEGGAGVRDWILHCCRALTRGAEESPLGAARRFRDDRI</sequence>
<dbReference type="InterPro" id="IPR036597">
    <property type="entry name" value="Fido-like_dom_sf"/>
</dbReference>
<gene>
    <name evidence="2" type="ORF">CGZ93_04850</name>
</gene>
<dbReference type="EMBL" id="NMVQ01000005">
    <property type="protein sequence ID" value="OYO24149.1"/>
    <property type="molecule type" value="Genomic_DNA"/>
</dbReference>
<name>A0A255H977_9ACTN</name>
<protein>
    <submittedName>
        <fullName evidence="2">Oxidoreductase</fullName>
    </submittedName>
</protein>
<accession>A0A255H977</accession>
<organism evidence="2 3">
    <name type="scientific">Enemella dayhoffiae</name>
    <dbReference type="NCBI Taxonomy" id="2016507"/>
    <lineage>
        <taxon>Bacteria</taxon>
        <taxon>Bacillati</taxon>
        <taxon>Actinomycetota</taxon>
        <taxon>Actinomycetes</taxon>
        <taxon>Propionibacteriales</taxon>
        <taxon>Propionibacteriaceae</taxon>
        <taxon>Enemella</taxon>
    </lineage>
</organism>
<dbReference type="OrthoDB" id="5241763at2"/>
<dbReference type="InterPro" id="IPR003812">
    <property type="entry name" value="Fido"/>
</dbReference>
<evidence type="ECO:0000313" key="2">
    <source>
        <dbReference type="EMBL" id="OYO24149.1"/>
    </source>
</evidence>
<dbReference type="Gene3D" id="1.10.3290.10">
    <property type="entry name" value="Fido-like domain"/>
    <property type="match status" value="1"/>
</dbReference>
<dbReference type="PROSITE" id="PS51459">
    <property type="entry name" value="FIDO"/>
    <property type="match status" value="1"/>
</dbReference>
<evidence type="ECO:0000313" key="3">
    <source>
        <dbReference type="Proteomes" id="UP000216311"/>
    </source>
</evidence>
<proteinExistence type="predicted"/>
<keyword evidence="3" id="KW-1185">Reference proteome</keyword>